<dbReference type="EMBL" id="JH000252">
    <property type="protein sequence ID" value="EGV92659.1"/>
    <property type="molecule type" value="Genomic_DNA"/>
</dbReference>
<proteinExistence type="predicted"/>
<accession>G3HAI2</accession>
<evidence type="ECO:0000313" key="2">
    <source>
        <dbReference type="Proteomes" id="UP000001075"/>
    </source>
</evidence>
<name>G3HAI2_CRIGR</name>
<dbReference type="Proteomes" id="UP000001075">
    <property type="component" value="Unassembled WGS sequence"/>
</dbReference>
<organism evidence="1 2">
    <name type="scientific">Cricetulus griseus</name>
    <name type="common">Chinese hamster</name>
    <name type="synonym">Cricetulus barabensis griseus</name>
    <dbReference type="NCBI Taxonomy" id="10029"/>
    <lineage>
        <taxon>Eukaryota</taxon>
        <taxon>Metazoa</taxon>
        <taxon>Chordata</taxon>
        <taxon>Craniata</taxon>
        <taxon>Vertebrata</taxon>
        <taxon>Euteleostomi</taxon>
        <taxon>Mammalia</taxon>
        <taxon>Eutheria</taxon>
        <taxon>Euarchontoglires</taxon>
        <taxon>Glires</taxon>
        <taxon>Rodentia</taxon>
        <taxon>Myomorpha</taxon>
        <taxon>Muroidea</taxon>
        <taxon>Cricetidae</taxon>
        <taxon>Cricetinae</taxon>
        <taxon>Cricetulus</taxon>
    </lineage>
</organism>
<reference evidence="2" key="1">
    <citation type="journal article" date="2011" name="Nat. Biotechnol.">
        <title>The genomic sequence of the Chinese hamster ovary (CHO)-K1 cell line.</title>
        <authorList>
            <person name="Xu X."/>
            <person name="Nagarajan H."/>
            <person name="Lewis N.E."/>
            <person name="Pan S."/>
            <person name="Cai Z."/>
            <person name="Liu X."/>
            <person name="Chen W."/>
            <person name="Xie M."/>
            <person name="Wang W."/>
            <person name="Hammond S."/>
            <person name="Andersen M.R."/>
            <person name="Neff N."/>
            <person name="Passarelli B."/>
            <person name="Koh W."/>
            <person name="Fan H.C."/>
            <person name="Wang J."/>
            <person name="Gui Y."/>
            <person name="Lee K.H."/>
            <person name="Betenbaugh M.J."/>
            <person name="Quake S.R."/>
            <person name="Famili I."/>
            <person name="Palsson B.O."/>
            <person name="Wang J."/>
        </authorList>
    </citation>
    <scope>NUCLEOTIDE SEQUENCE [LARGE SCALE GENOMIC DNA]</scope>
    <source>
        <strain evidence="2">CHO K1 cell line</strain>
    </source>
</reference>
<gene>
    <name evidence="1" type="ORF">I79_007435</name>
</gene>
<dbReference type="InParanoid" id="G3HAI2"/>
<dbReference type="AlphaFoldDB" id="G3HAI2"/>
<evidence type="ECO:0000313" key="1">
    <source>
        <dbReference type="EMBL" id="EGV92659.1"/>
    </source>
</evidence>
<protein>
    <submittedName>
        <fullName evidence="1">Uncharacterized protein</fullName>
    </submittedName>
</protein>
<sequence>MGSVSTHVTSRITSATTRAATKPSNCRSLIICKRVKVKMSPLLLAVFNTGARVCPVL</sequence>